<dbReference type="InterPro" id="IPR008271">
    <property type="entry name" value="Ser/Thr_kinase_AS"/>
</dbReference>
<protein>
    <submittedName>
        <fullName evidence="2">CPK3 protein</fullName>
    </submittedName>
</protein>
<dbReference type="EMBL" id="CAJNIZ010043706">
    <property type="protein sequence ID" value="CAE7666357.1"/>
    <property type="molecule type" value="Genomic_DNA"/>
</dbReference>
<dbReference type="Gene3D" id="1.10.510.10">
    <property type="entry name" value="Transferase(Phosphotransferase) domain 1"/>
    <property type="match status" value="1"/>
</dbReference>
<organism evidence="2 3">
    <name type="scientific">Symbiodinium pilosum</name>
    <name type="common">Dinoflagellate</name>
    <dbReference type="NCBI Taxonomy" id="2952"/>
    <lineage>
        <taxon>Eukaryota</taxon>
        <taxon>Sar</taxon>
        <taxon>Alveolata</taxon>
        <taxon>Dinophyceae</taxon>
        <taxon>Suessiales</taxon>
        <taxon>Symbiodiniaceae</taxon>
        <taxon>Symbiodinium</taxon>
    </lineage>
</organism>
<evidence type="ECO:0000313" key="2">
    <source>
        <dbReference type="EMBL" id="CAE7666357.1"/>
    </source>
</evidence>
<proteinExistence type="predicted"/>
<dbReference type="InterPro" id="IPR000719">
    <property type="entry name" value="Prot_kinase_dom"/>
</dbReference>
<dbReference type="PROSITE" id="PS50011">
    <property type="entry name" value="PROTEIN_KINASE_DOM"/>
    <property type="match status" value="1"/>
</dbReference>
<dbReference type="PANTHER" id="PTHR24347">
    <property type="entry name" value="SERINE/THREONINE-PROTEIN KINASE"/>
    <property type="match status" value="1"/>
</dbReference>
<dbReference type="SMART" id="SM00220">
    <property type="entry name" value="S_TKc"/>
    <property type="match status" value="1"/>
</dbReference>
<dbReference type="OrthoDB" id="447029at2759"/>
<evidence type="ECO:0000259" key="1">
    <source>
        <dbReference type="PROSITE" id="PS50011"/>
    </source>
</evidence>
<comment type="caution">
    <text evidence="2">The sequence shown here is derived from an EMBL/GenBank/DDBJ whole genome shotgun (WGS) entry which is preliminary data.</text>
</comment>
<evidence type="ECO:0000313" key="3">
    <source>
        <dbReference type="Proteomes" id="UP000649617"/>
    </source>
</evidence>
<dbReference type="AlphaFoldDB" id="A0A812W338"/>
<keyword evidence="3" id="KW-1185">Reference proteome</keyword>
<reference evidence="2" key="1">
    <citation type="submission" date="2021-02" db="EMBL/GenBank/DDBJ databases">
        <authorList>
            <person name="Dougan E. K."/>
            <person name="Rhodes N."/>
            <person name="Thang M."/>
            <person name="Chan C."/>
        </authorList>
    </citation>
    <scope>NUCLEOTIDE SEQUENCE</scope>
</reference>
<dbReference type="InterPro" id="IPR011009">
    <property type="entry name" value="Kinase-like_dom_sf"/>
</dbReference>
<dbReference type="GO" id="GO:0004672">
    <property type="term" value="F:protein kinase activity"/>
    <property type="evidence" value="ECO:0007669"/>
    <property type="project" value="InterPro"/>
</dbReference>
<dbReference type="GO" id="GO:0005524">
    <property type="term" value="F:ATP binding"/>
    <property type="evidence" value="ECO:0007669"/>
    <property type="project" value="InterPro"/>
</dbReference>
<feature type="non-terminal residue" evidence="2">
    <location>
        <position position="1"/>
    </location>
</feature>
<dbReference type="PROSITE" id="PS00108">
    <property type="entry name" value="PROTEIN_KINASE_ST"/>
    <property type="match status" value="1"/>
</dbReference>
<dbReference type="Proteomes" id="UP000649617">
    <property type="component" value="Unassembled WGS sequence"/>
</dbReference>
<sequence>PVAIKQFRKPGTRSFQLELSALMRIGVHPHIVRLLESYSGDSEDALVLEYCDSLTLYDLVVRRHHTKEQFGNLLVSRLIHQLLLAVDHVASCGISHQDVKPENLMLCDLSVEEERVRLKLGDFGWAVLSADQGPPAPAGAGSLWYAPPELNPPVDGTSIFPGAVVGKSDMWSSGVVIYLLLVGHNPFYAASKLKDVHKVEQEVIRMVAKGSFDRSSPAWTALSKDVK</sequence>
<dbReference type="Pfam" id="PF00069">
    <property type="entry name" value="Pkinase"/>
    <property type="match status" value="1"/>
</dbReference>
<accession>A0A812W338</accession>
<gene>
    <name evidence="2" type="primary">CPK3</name>
    <name evidence="2" type="ORF">SPIL2461_LOCUS18243</name>
</gene>
<feature type="non-terminal residue" evidence="2">
    <location>
        <position position="227"/>
    </location>
</feature>
<dbReference type="SUPFAM" id="SSF56112">
    <property type="entry name" value="Protein kinase-like (PK-like)"/>
    <property type="match status" value="1"/>
</dbReference>
<feature type="domain" description="Protein kinase" evidence="1">
    <location>
        <begin position="1"/>
        <end position="227"/>
    </location>
</feature>
<name>A0A812W338_SYMPI</name>